<dbReference type="Gene3D" id="1.25.40.10">
    <property type="entry name" value="Tetratricopeptide repeat domain"/>
    <property type="match status" value="1"/>
</dbReference>
<dbReference type="InterPro" id="IPR002182">
    <property type="entry name" value="NB-ARC"/>
</dbReference>
<keyword evidence="4" id="KW-1185">Reference proteome</keyword>
<dbReference type="SUPFAM" id="SSF48452">
    <property type="entry name" value="TPR-like"/>
    <property type="match status" value="1"/>
</dbReference>
<dbReference type="PANTHER" id="PTHR35205:SF1">
    <property type="entry name" value="ZU5 DOMAIN-CONTAINING PROTEIN"/>
    <property type="match status" value="1"/>
</dbReference>
<name>A0AAJ0F6H4_9PEZI</name>
<feature type="domain" description="NB-ARC" evidence="1">
    <location>
        <begin position="25"/>
        <end position="160"/>
    </location>
</feature>
<proteinExistence type="predicted"/>
<evidence type="ECO:0000313" key="3">
    <source>
        <dbReference type="EMBL" id="KAK1750149.1"/>
    </source>
</evidence>
<organism evidence="3 4">
    <name type="scientific">Echria macrotheca</name>
    <dbReference type="NCBI Taxonomy" id="438768"/>
    <lineage>
        <taxon>Eukaryota</taxon>
        <taxon>Fungi</taxon>
        <taxon>Dikarya</taxon>
        <taxon>Ascomycota</taxon>
        <taxon>Pezizomycotina</taxon>
        <taxon>Sordariomycetes</taxon>
        <taxon>Sordariomycetidae</taxon>
        <taxon>Sordariales</taxon>
        <taxon>Schizotheciaceae</taxon>
        <taxon>Echria</taxon>
    </lineage>
</organism>
<dbReference type="GO" id="GO:0043531">
    <property type="term" value="F:ADP binding"/>
    <property type="evidence" value="ECO:0007669"/>
    <property type="project" value="InterPro"/>
</dbReference>
<evidence type="ECO:0000259" key="1">
    <source>
        <dbReference type="Pfam" id="PF00931"/>
    </source>
</evidence>
<gene>
    <name evidence="3" type="ORF">QBC47DRAFT_310415</name>
</gene>
<dbReference type="Proteomes" id="UP001239445">
    <property type="component" value="Unassembled WGS sequence"/>
</dbReference>
<accession>A0AAJ0F6H4</accession>
<dbReference type="PANTHER" id="PTHR35205">
    <property type="entry name" value="NB-ARC AND TPR DOMAIN PROTEIN"/>
    <property type="match status" value="1"/>
</dbReference>
<dbReference type="InterPro" id="IPR011990">
    <property type="entry name" value="TPR-like_helical_dom_sf"/>
</dbReference>
<dbReference type="InterPro" id="IPR056681">
    <property type="entry name" value="DUF7779"/>
</dbReference>
<dbReference type="InterPro" id="IPR027417">
    <property type="entry name" value="P-loop_NTPase"/>
</dbReference>
<comment type="caution">
    <text evidence="3">The sequence shown here is derived from an EMBL/GenBank/DDBJ whole genome shotgun (WGS) entry which is preliminary data.</text>
</comment>
<protein>
    <recommendedName>
        <fullName evidence="5">NB-ARC domain-containing protein</fullName>
    </recommendedName>
</protein>
<evidence type="ECO:0000259" key="2">
    <source>
        <dbReference type="Pfam" id="PF25000"/>
    </source>
</evidence>
<dbReference type="Gene3D" id="3.40.50.300">
    <property type="entry name" value="P-loop containing nucleotide triphosphate hydrolases"/>
    <property type="match status" value="1"/>
</dbReference>
<evidence type="ECO:0008006" key="5">
    <source>
        <dbReference type="Google" id="ProtNLM"/>
    </source>
</evidence>
<evidence type="ECO:0000313" key="4">
    <source>
        <dbReference type="Proteomes" id="UP001239445"/>
    </source>
</evidence>
<dbReference type="AlphaFoldDB" id="A0AAJ0F6H4"/>
<dbReference type="EMBL" id="MU839849">
    <property type="protein sequence ID" value="KAK1750149.1"/>
    <property type="molecule type" value="Genomic_DNA"/>
</dbReference>
<dbReference type="Pfam" id="PF00931">
    <property type="entry name" value="NB-ARC"/>
    <property type="match status" value="1"/>
</dbReference>
<feature type="non-terminal residue" evidence="3">
    <location>
        <position position="1"/>
    </location>
</feature>
<dbReference type="SUPFAM" id="SSF52540">
    <property type="entry name" value="P-loop containing nucleoside triphosphate hydrolases"/>
    <property type="match status" value="1"/>
</dbReference>
<sequence>QPKFPVRSVNIAENKSFVGRADELREMFKLLIEDHQEARPVSCVLHGIGGVGKTQTALKFLYQFDKEFDAIFWVSADPEKETETQRTFGNIGVQLKLFDDKEDITEAEINQVTQWFNTTDKKWLLVFDNVVKRRDLGPYWPTHCQKSSVILVTSQAQIGGVDYKIPIRPLDDQQGATFLLNQLDVDEASCDPALREAAGKISHVLGGSPLWLKSAQGILEFGCTFQECLEQLQTDVDFPGGTRSAETGREQDSHTQYERAAIAAHDYLLKQLPPGSLDILFMVALMNPDDVSEELLLRPPNHTKDELEFLHRKSSYLLNVAELSYGNLIQRDTTNSDRPYLRTHRAVQRILILKLSKDDYASQRQAAFARVVRVLRDFFPPPSKTQIAQADVRPRLLKVLPHLLTLLHAFEALSPAMKGDLALVELLCDVAGMDLFDQGSLNEAYWINKIAERILDSLDTSGRDLGAPDTPDAPILTGEALKMASLRSDALTIAGLSTDFMGLTKRQEGLEMRQKCKEIRRLCFRSIPESEVTADDKIRLYNSYGDLATSFQQLNDFKGVRENMEECLKNYKLWGDEKAIPYEYAKYYSMTSFALIYENDYTTAVDYAERAYKLIEEAYPGTSSAILHKSDYALILFQTGPEGRQEAHLIMKDLLSRSEKDCGEDNLRTLELRMIFGIMLYFVENYTEARVQIEKALQTGETKIQQWPVENAVRGRYYLSQIRKKINPQDAEAERMEQEAKARLEELLKLDFTGKAAEYRGDYPMLFDYLVNWECRLVTPRQPSTTEPQCGP</sequence>
<reference evidence="3" key="1">
    <citation type="submission" date="2023-06" db="EMBL/GenBank/DDBJ databases">
        <title>Genome-scale phylogeny and comparative genomics of the fungal order Sordariales.</title>
        <authorList>
            <consortium name="Lawrence Berkeley National Laboratory"/>
            <person name="Hensen N."/>
            <person name="Bonometti L."/>
            <person name="Westerberg I."/>
            <person name="Brannstrom I.O."/>
            <person name="Guillou S."/>
            <person name="Cros-Aarteil S."/>
            <person name="Calhoun S."/>
            <person name="Haridas S."/>
            <person name="Kuo A."/>
            <person name="Mondo S."/>
            <person name="Pangilinan J."/>
            <person name="Riley R."/>
            <person name="Labutti K."/>
            <person name="Andreopoulos B."/>
            <person name="Lipzen A."/>
            <person name="Chen C."/>
            <person name="Yanf M."/>
            <person name="Daum C."/>
            <person name="Ng V."/>
            <person name="Clum A."/>
            <person name="Steindorff A."/>
            <person name="Ohm R."/>
            <person name="Martin F."/>
            <person name="Silar P."/>
            <person name="Natvig D."/>
            <person name="Lalanne C."/>
            <person name="Gautier V."/>
            <person name="Ament-Velasquez S.L."/>
            <person name="Kruys A."/>
            <person name="Hutchinson M.I."/>
            <person name="Powell A.J."/>
            <person name="Barry K."/>
            <person name="Miller A.N."/>
            <person name="Grigoriev I.V."/>
            <person name="Debuchy R."/>
            <person name="Gladieux P."/>
            <person name="Thoren M.H."/>
            <person name="Johannesson H."/>
        </authorList>
    </citation>
    <scope>NUCLEOTIDE SEQUENCE</scope>
    <source>
        <strain evidence="3">PSN4</strain>
    </source>
</reference>
<feature type="domain" description="DUF7779" evidence="2">
    <location>
        <begin position="269"/>
        <end position="359"/>
    </location>
</feature>
<dbReference type="Pfam" id="PF25000">
    <property type="entry name" value="DUF7779"/>
    <property type="match status" value="1"/>
</dbReference>